<sequence>MIKTYLTLLLLATSATCQKKSATLVSAEGEAPAIKVIKTTGSLLTAIDVSKADLDWEQVTSQQDENKSNREIPKVISEEYLAEKVEQPPSPEAEAEFQRGMAYIERGKGHGREGRVAAHRVFERAAAQGHQEARKAVAFSQMFGDYSRWSIQEAKTVFEDLEKNGSPDAQLALGFMHGAGIGVEKSNQAKALVYYMFSALGGNPLAQMAMGFRYSHGVGVPQNCETALSYYQKVAKTVVDNVKFTTGQTIQRLRLTDETDPTIHMQPGSAPLESNLLEYYKMLADKGDTSAQLGLGQIYLAGGRGLNQNFELAFRYLLAAAESGSADALTYLGKMYLDGTPFTPKDYQKSFEYLMKSADKSSPSAQAVLGAMYMKGKGVKKNYEKALKLLTLSADKKNADGQMYLAELHYKGVPTNKGVHRDFKKSVKLYQLASQNGHILAYYNLAQMHAAGTGVPRSCSHAVDLFKSVAERGKWGERLMEAHSAYKDNRVDEAAMKYLFMAELGYEVAQTNLAYILDRGEATSLFSGPKDNNMERAFLNWQRSANQEYAAARVKLGDYYYYGLGTEVDHSLAFSNYKMAVDRHGVAQAMFNLGYMHEVGEGITRDLYLAKRFYDQAIEHSQDAYMPSKLALAKLAFVFYLEELNKLPLISFMEKTVGPRWDAILMTVSALVPLFLFWRHRQNDN</sequence>
<evidence type="ECO:0000313" key="7">
    <source>
        <dbReference type="WormBase" id="F45D3.5"/>
    </source>
</evidence>
<dbReference type="InterPro" id="IPR006597">
    <property type="entry name" value="Sel1-like"/>
</dbReference>
<dbReference type="InterPro" id="IPR050767">
    <property type="entry name" value="Sel1_AlgK"/>
</dbReference>
<dbReference type="PIR" id="T22223">
    <property type="entry name" value="T22223"/>
</dbReference>
<dbReference type="CTD" id="179720"/>
<dbReference type="GO" id="GO:0045746">
    <property type="term" value="P:negative regulation of Notch signaling pathway"/>
    <property type="evidence" value="ECO:0000316"/>
    <property type="project" value="WormBase"/>
</dbReference>
<dbReference type="RefSeq" id="NP_506144.1">
    <property type="nucleotide sequence ID" value="NM_073743.8"/>
</dbReference>
<evidence type="ECO:0000313" key="5">
    <source>
        <dbReference type="EMBL" id="CAB01505.1"/>
    </source>
</evidence>
<evidence type="ECO:0000313" key="6">
    <source>
        <dbReference type="Proteomes" id="UP000001940"/>
    </source>
</evidence>
<dbReference type="STRING" id="6239.F45D3.5.2"/>
<gene>
    <name evidence="5 7" type="primary">sel-1</name>
    <name evidence="5" type="ORF">CELE_F45D3.5</name>
    <name evidence="7" type="ORF">F45D3.5</name>
</gene>
<dbReference type="FunCoup" id="G5EFG0">
    <property type="interactions" value="1865"/>
</dbReference>
<dbReference type="Gene3D" id="1.25.40.10">
    <property type="entry name" value="Tetratricopeptide repeat domain"/>
    <property type="match status" value="4"/>
</dbReference>
<dbReference type="AlphaFoldDB" id="G5EFG0"/>
<dbReference type="GO" id="GO:0000836">
    <property type="term" value="C:Hrd1p ubiquitin ligase complex"/>
    <property type="evidence" value="ECO:0000250"/>
    <property type="project" value="WormBase"/>
</dbReference>
<dbReference type="Bgee" id="WBGene00004759">
    <property type="expression patterns" value="Expressed in germ line (C elegans) and 4 other cell types or tissues"/>
</dbReference>
<reference evidence="5" key="4">
    <citation type="submission" date="2024-10" db="EMBL/GenBank/DDBJ databases">
        <authorList>
            <consortium name="WormBase Consortium"/>
            <person name="WormBase"/>
        </authorList>
    </citation>
    <scope>NUCLEOTIDE SEQUENCE</scope>
    <source>
        <strain evidence="5">Bristol N2</strain>
    </source>
</reference>
<feature type="transmembrane region" description="Helical" evidence="2">
    <location>
        <begin position="661"/>
        <end position="678"/>
    </location>
</feature>
<keyword evidence="3" id="KW-0732">Signal</keyword>
<evidence type="ECO:0000313" key="4">
    <source>
        <dbReference type="EMBL" id="AAC47113.1"/>
    </source>
</evidence>
<dbReference type="KEGG" id="cel:CELE_F45D3.5"/>
<dbReference type="PANTHER" id="PTHR11102">
    <property type="entry name" value="SEL-1-LIKE PROTEIN"/>
    <property type="match status" value="1"/>
</dbReference>
<dbReference type="HOGENOM" id="CLU_007931_2_1_1"/>
<protein>
    <submittedName>
        <fullName evidence="5">S5 DRBM domain-containing protein</fullName>
    </submittedName>
    <submittedName>
        <fullName evidence="4">SEL-1</fullName>
    </submittedName>
</protein>
<reference evidence="5" key="3">
    <citation type="submission" date="2003-03" db="EMBL/GenBank/DDBJ databases">
        <authorList>
            <person name="Sulson J.E."/>
            <person name="Waterston R."/>
        </authorList>
    </citation>
    <scope>NUCLEOTIDE SEQUENCE</scope>
    <source>
        <strain evidence="5">Bristol N2</strain>
    </source>
</reference>
<keyword evidence="2" id="KW-1133">Transmembrane helix</keyword>
<dbReference type="SMART" id="SM00671">
    <property type="entry name" value="SEL1"/>
    <property type="match status" value="11"/>
</dbReference>
<organism evidence="5 6">
    <name type="scientific">Caenorhabditis elegans</name>
    <dbReference type="NCBI Taxonomy" id="6239"/>
    <lineage>
        <taxon>Eukaryota</taxon>
        <taxon>Metazoa</taxon>
        <taxon>Ecdysozoa</taxon>
        <taxon>Nematoda</taxon>
        <taxon>Chromadorea</taxon>
        <taxon>Rhabditida</taxon>
        <taxon>Rhabditina</taxon>
        <taxon>Rhabditomorpha</taxon>
        <taxon>Rhabditoidea</taxon>
        <taxon>Rhabditidae</taxon>
        <taxon>Peloderinae</taxon>
        <taxon>Caenorhabditis</taxon>
    </lineage>
</organism>
<evidence type="ECO:0000256" key="3">
    <source>
        <dbReference type="SAM" id="SignalP"/>
    </source>
</evidence>
<keyword evidence="2" id="KW-0812">Transmembrane</keyword>
<dbReference type="GO" id="GO:0036498">
    <property type="term" value="P:IRE1-mediated unfolded protein response"/>
    <property type="evidence" value="ECO:0007007"/>
    <property type="project" value="WormBase"/>
</dbReference>
<dbReference type="WormBase" id="F45D3.5">
    <property type="protein sequence ID" value="CE16043"/>
    <property type="gene ID" value="WBGene00004759"/>
    <property type="gene designation" value="sel-1"/>
</dbReference>
<dbReference type="PaxDb" id="6239-F45D3.5"/>
<dbReference type="SMR" id="G5EFG0"/>
<dbReference type="GO" id="GO:0036503">
    <property type="term" value="P:ERAD pathway"/>
    <property type="evidence" value="ECO:0000250"/>
    <property type="project" value="WormBase"/>
</dbReference>
<dbReference type="Pfam" id="PF08238">
    <property type="entry name" value="Sel1"/>
    <property type="match status" value="11"/>
</dbReference>
<keyword evidence="8" id="KW-1267">Proteomics identification</keyword>
<dbReference type="InterPro" id="IPR011990">
    <property type="entry name" value="TPR-like_helical_dom_sf"/>
</dbReference>
<dbReference type="Proteomes" id="UP000001940">
    <property type="component" value="Chromosome V"/>
</dbReference>
<feature type="chain" id="PRO_5015091981" evidence="3">
    <location>
        <begin position="18"/>
        <end position="685"/>
    </location>
</feature>
<dbReference type="PeptideAtlas" id="G5EFG0"/>
<dbReference type="OrthoDB" id="27934at2759"/>
<comment type="similarity">
    <text evidence="1">Belongs to the sel-1 family.</text>
</comment>
<dbReference type="PANTHER" id="PTHR11102:SF147">
    <property type="entry name" value="SEL1L ADAPTOR SUBUNIT OF ERAD E3 UBIQUITIN LIGASE"/>
    <property type="match status" value="1"/>
</dbReference>
<proteinExistence type="evidence at protein level"/>
<name>G5EFG0_CAEEL</name>
<evidence type="ECO:0000256" key="1">
    <source>
        <dbReference type="ARBA" id="ARBA00038101"/>
    </source>
</evidence>
<dbReference type="GO" id="GO:0005789">
    <property type="term" value="C:endoplasmic reticulum membrane"/>
    <property type="evidence" value="ECO:0000318"/>
    <property type="project" value="GO_Central"/>
</dbReference>
<keyword evidence="6" id="KW-1185">Reference proteome</keyword>
<accession>G5EFG0</accession>
<reference evidence="4" key="1">
    <citation type="journal article" date="1996" name="Genetics">
        <title>The Caenorhabditis elegans sel-1 gene, a negative regulator of lin-12 and glp-1, encodes a predicted extracellular protein.</title>
        <authorList>
            <person name="Grant B."/>
            <person name="Greenwald I."/>
        </authorList>
    </citation>
    <scope>NUCLEOTIDE SEQUENCE</scope>
    <source>
        <strain evidence="4">N2</strain>
    </source>
</reference>
<keyword evidence="2" id="KW-0472">Membrane</keyword>
<dbReference type="EMBL" id="U50829">
    <property type="protein sequence ID" value="AAC47113.1"/>
    <property type="molecule type" value="mRNA"/>
</dbReference>
<feature type="signal peptide" evidence="3">
    <location>
        <begin position="1"/>
        <end position="17"/>
    </location>
</feature>
<dbReference type="EMBL" id="BX284605">
    <property type="protein sequence ID" value="CAB01505.1"/>
    <property type="molecule type" value="Genomic_DNA"/>
</dbReference>
<dbReference type="SUPFAM" id="SSF81901">
    <property type="entry name" value="HCP-like"/>
    <property type="match status" value="3"/>
</dbReference>
<evidence type="ECO:0007829" key="8">
    <source>
        <dbReference type="PeptideAtlas" id="G5EFG0"/>
    </source>
</evidence>
<dbReference type="GeneID" id="179720"/>
<dbReference type="AGR" id="WB:WBGene00004759"/>
<dbReference type="eggNOG" id="KOG1550">
    <property type="taxonomic scope" value="Eukaryota"/>
</dbReference>
<reference evidence="5 6" key="2">
    <citation type="journal article" date="1998" name="Science">
        <title>Genome sequence of the nematode C. elegans: a platform for investigating biology.</title>
        <authorList>
            <consortium name="The C. elegans sequencing consortium"/>
            <person name="Sulson J.E."/>
            <person name="Waterston R."/>
        </authorList>
    </citation>
    <scope>NUCLEOTIDE SEQUENCE [LARGE SCALE GENOMIC DNA]</scope>
    <source>
        <strain evidence="5 6">Bristol N2</strain>
    </source>
</reference>
<dbReference type="GO" id="GO:0031410">
    <property type="term" value="C:cytoplasmic vesicle"/>
    <property type="evidence" value="ECO:0000314"/>
    <property type="project" value="WormBase"/>
</dbReference>
<dbReference type="Reactome" id="R-CEL-382556">
    <property type="pathway name" value="ABC-family proteins mediated transport"/>
</dbReference>
<evidence type="ECO:0000256" key="2">
    <source>
        <dbReference type="SAM" id="Phobius"/>
    </source>
</evidence>
<dbReference type="Reactome" id="R-CEL-5358346">
    <property type="pathway name" value="Hedgehog ligand biogenesis"/>
</dbReference>
<dbReference type="OMA" id="LLGHWMD"/>